<keyword evidence="1" id="KW-0812">Transmembrane</keyword>
<gene>
    <name evidence="2" type="ORF">EYC98_02445</name>
</gene>
<dbReference type="Proteomes" id="UP001143362">
    <property type="component" value="Unassembled WGS sequence"/>
</dbReference>
<evidence type="ECO:0000256" key="1">
    <source>
        <dbReference type="SAM" id="Phobius"/>
    </source>
</evidence>
<feature type="transmembrane region" description="Helical" evidence="1">
    <location>
        <begin position="34"/>
        <end position="52"/>
    </location>
</feature>
<comment type="caution">
    <text evidence="2">The sequence shown here is derived from an EMBL/GenBank/DDBJ whole genome shotgun (WGS) entry which is preliminary data.</text>
</comment>
<keyword evidence="3" id="KW-1185">Reference proteome</keyword>
<dbReference type="EMBL" id="SHNN01000001">
    <property type="protein sequence ID" value="MCX2979718.1"/>
    <property type="molecule type" value="Genomic_DNA"/>
</dbReference>
<name>A0ABT3TBP8_9GAMM</name>
<dbReference type="RefSeq" id="WP_279243717.1">
    <property type="nucleotide sequence ID" value="NZ_SHNN01000001.1"/>
</dbReference>
<reference evidence="2" key="1">
    <citation type="submission" date="2019-02" db="EMBL/GenBank/DDBJ databases">
        <authorList>
            <person name="Li S.-H."/>
        </authorList>
    </citation>
    <scope>NUCLEOTIDE SEQUENCE</scope>
    <source>
        <strain evidence="2">IMCC14734</strain>
    </source>
</reference>
<keyword evidence="1" id="KW-1133">Transmembrane helix</keyword>
<sequence length="165" mass="18384">MSAPPLPDIFGNYAIKGISEIIPPDAISWLPTAPAWRVLAAAALLLLLWHALKRAQQWWRNRYRREAYRQLSQLDTSHGAPLQAIAGLLKATALAARPRAEIAQLSGNSWVTWLNQQVPGTFSEPSGALLASTQYRALVPDSVQLENLRRECLDWIQKHEGRSNA</sequence>
<dbReference type="InterPro" id="IPR025489">
    <property type="entry name" value="DUF4381"/>
</dbReference>
<evidence type="ECO:0000313" key="3">
    <source>
        <dbReference type="Proteomes" id="UP001143362"/>
    </source>
</evidence>
<organism evidence="2 3">
    <name type="scientific">Candidatus Litorirhabdus singularis</name>
    <dbReference type="NCBI Taxonomy" id="2518993"/>
    <lineage>
        <taxon>Bacteria</taxon>
        <taxon>Pseudomonadati</taxon>
        <taxon>Pseudomonadota</taxon>
        <taxon>Gammaproteobacteria</taxon>
        <taxon>Cellvibrionales</taxon>
        <taxon>Halieaceae</taxon>
        <taxon>Candidatus Litorirhabdus</taxon>
    </lineage>
</organism>
<proteinExistence type="predicted"/>
<keyword evidence="1" id="KW-0472">Membrane</keyword>
<accession>A0ABT3TBP8</accession>
<protein>
    <submittedName>
        <fullName evidence="2">DUF4381 domain-containing protein</fullName>
    </submittedName>
</protein>
<evidence type="ECO:0000313" key="2">
    <source>
        <dbReference type="EMBL" id="MCX2979718.1"/>
    </source>
</evidence>
<dbReference type="Pfam" id="PF14316">
    <property type="entry name" value="DUF4381"/>
    <property type="match status" value="1"/>
</dbReference>